<dbReference type="AlphaFoldDB" id="A0ABD4U3I2"/>
<evidence type="ECO:0000313" key="2">
    <source>
        <dbReference type="Proteomes" id="UP001208682"/>
    </source>
</evidence>
<evidence type="ECO:0000313" key="1">
    <source>
        <dbReference type="EMBL" id="MCW1076510.1"/>
    </source>
</evidence>
<accession>A0ABD4U3I2</accession>
<gene>
    <name evidence="1" type="ORF">OJ589_04905</name>
</gene>
<dbReference type="KEGG" id="sans:DK43_02085"/>
<dbReference type="Gene3D" id="3.40.50.300">
    <property type="entry name" value="P-loop containing nucleotide triphosphate hydrolases"/>
    <property type="match status" value="1"/>
</dbReference>
<protein>
    <submittedName>
        <fullName evidence="1">Uncharacterized protein</fullName>
    </submittedName>
</protein>
<dbReference type="EMBL" id="JAPAIP010000008">
    <property type="protein sequence ID" value="MCW1076510.1"/>
    <property type="molecule type" value="Genomic_DNA"/>
</dbReference>
<sequence>MAIRMVDCSIKLPVKKRSAHKTSIPSCLASFSKNIANNQELWKQELAAYPFHEDELKINRIILKIEVPSTIQKRLMKRDNSHWDKDLIDSFQAREQKRVIEFARLEKIPLFVYDNNSKLEELKQFLL</sequence>
<reference evidence="1 2" key="1">
    <citation type="submission" date="2022-10" db="EMBL/GenBank/DDBJ databases">
        <title>Comparative genomic study of S. anginosus.</title>
        <authorList>
            <person name="Prasad A."/>
            <person name="Ene A."/>
            <person name="Jablonska S."/>
            <person name="Du J."/>
            <person name="Wolfe A.J."/>
            <person name="Putonti C."/>
        </authorList>
    </citation>
    <scope>NUCLEOTIDE SEQUENCE [LARGE SCALE GENOMIC DNA]</scope>
    <source>
        <strain evidence="1 2">UMB1339</strain>
    </source>
</reference>
<dbReference type="Proteomes" id="UP001208682">
    <property type="component" value="Unassembled WGS sequence"/>
</dbReference>
<name>A0ABD4U3I2_STRAP</name>
<organism evidence="1 2">
    <name type="scientific">Streptococcus anginosus</name>
    <dbReference type="NCBI Taxonomy" id="1328"/>
    <lineage>
        <taxon>Bacteria</taxon>
        <taxon>Bacillati</taxon>
        <taxon>Bacillota</taxon>
        <taxon>Bacilli</taxon>
        <taxon>Lactobacillales</taxon>
        <taxon>Streptococcaceae</taxon>
        <taxon>Streptococcus</taxon>
        <taxon>Streptococcus anginosus group</taxon>
    </lineage>
</organism>
<proteinExistence type="predicted"/>
<comment type="caution">
    <text evidence="1">The sequence shown here is derived from an EMBL/GenBank/DDBJ whole genome shotgun (WGS) entry which is preliminary data.</text>
</comment>
<dbReference type="InterPro" id="IPR027417">
    <property type="entry name" value="P-loop_NTPase"/>
</dbReference>